<keyword evidence="5 6" id="KW-0472">Membrane</keyword>
<evidence type="ECO:0000313" key="8">
    <source>
        <dbReference type="EMBL" id="BCX48140.1"/>
    </source>
</evidence>
<dbReference type="EMBL" id="AP024702">
    <property type="protein sequence ID" value="BCX48140.1"/>
    <property type="molecule type" value="Genomic_DNA"/>
</dbReference>
<accession>A0ABN6H9I4</accession>
<name>A0ABN6H9I4_9BACT</name>
<dbReference type="Proteomes" id="UP001374893">
    <property type="component" value="Chromosome"/>
</dbReference>
<dbReference type="InterPro" id="IPR051791">
    <property type="entry name" value="Pra-immunoreactive"/>
</dbReference>
<evidence type="ECO:0000313" key="9">
    <source>
        <dbReference type="Proteomes" id="UP001374893"/>
    </source>
</evidence>
<sequence length="162" mass="17616">MQDPTENPYAAPTTVEASPVVIESSAAAIPETASLGLRFANLIIDRIASMVVVFVISFAYGFALVASGSEIEEDFGTGMELVLALGSTFLYYAACESIFGRTLGKLITGTKVIDENGAKPSFLRALARTVCRFIPFEPFSFFGSEQRGWHDSITRTWVVKCR</sequence>
<dbReference type="InterPro" id="IPR010432">
    <property type="entry name" value="RDD"/>
</dbReference>
<dbReference type="RefSeq" id="WP_353415625.1">
    <property type="nucleotide sequence ID" value="NZ_BAABRH010000008.1"/>
</dbReference>
<keyword evidence="9" id="KW-1185">Reference proteome</keyword>
<dbReference type="PANTHER" id="PTHR36115:SF4">
    <property type="entry name" value="MEMBRANE PROTEIN"/>
    <property type="match status" value="1"/>
</dbReference>
<proteinExistence type="predicted"/>
<evidence type="ECO:0000256" key="6">
    <source>
        <dbReference type="SAM" id="Phobius"/>
    </source>
</evidence>
<keyword evidence="4 6" id="KW-1133">Transmembrane helix</keyword>
<protein>
    <submittedName>
        <fullName evidence="8">RDD domain-containing protein</fullName>
    </submittedName>
</protein>
<evidence type="ECO:0000256" key="2">
    <source>
        <dbReference type="ARBA" id="ARBA00022475"/>
    </source>
</evidence>
<gene>
    <name evidence="8" type="ORF">HAHE_20480</name>
</gene>
<evidence type="ECO:0000256" key="5">
    <source>
        <dbReference type="ARBA" id="ARBA00023136"/>
    </source>
</evidence>
<keyword evidence="2" id="KW-1003">Cell membrane</keyword>
<comment type="subcellular location">
    <subcellularLocation>
        <location evidence="1">Cell membrane</location>
        <topology evidence="1">Multi-pass membrane protein</topology>
    </subcellularLocation>
</comment>
<feature type="transmembrane region" description="Helical" evidence="6">
    <location>
        <begin position="75"/>
        <end position="95"/>
    </location>
</feature>
<dbReference type="Pfam" id="PF06271">
    <property type="entry name" value="RDD"/>
    <property type="match status" value="1"/>
</dbReference>
<organism evidence="8 9">
    <name type="scientific">Haloferula helveola</name>
    <dbReference type="NCBI Taxonomy" id="490095"/>
    <lineage>
        <taxon>Bacteria</taxon>
        <taxon>Pseudomonadati</taxon>
        <taxon>Verrucomicrobiota</taxon>
        <taxon>Verrucomicrobiia</taxon>
        <taxon>Verrucomicrobiales</taxon>
        <taxon>Verrucomicrobiaceae</taxon>
        <taxon>Haloferula</taxon>
    </lineage>
</organism>
<reference evidence="8 9" key="1">
    <citation type="submission" date="2021-06" db="EMBL/GenBank/DDBJ databases">
        <title>Complete genome of Haloferula helveola possessing various polysaccharide degrading enzymes.</title>
        <authorList>
            <person name="Takami H."/>
            <person name="Huang C."/>
            <person name="Hamasaki K."/>
        </authorList>
    </citation>
    <scope>NUCLEOTIDE SEQUENCE [LARGE SCALE GENOMIC DNA]</scope>
    <source>
        <strain evidence="8 9">CN-1</strain>
    </source>
</reference>
<feature type="domain" description="RDD" evidence="7">
    <location>
        <begin position="32"/>
        <end position="142"/>
    </location>
</feature>
<evidence type="ECO:0000256" key="3">
    <source>
        <dbReference type="ARBA" id="ARBA00022692"/>
    </source>
</evidence>
<evidence type="ECO:0000259" key="7">
    <source>
        <dbReference type="Pfam" id="PF06271"/>
    </source>
</evidence>
<feature type="transmembrane region" description="Helical" evidence="6">
    <location>
        <begin position="47"/>
        <end position="69"/>
    </location>
</feature>
<keyword evidence="3 6" id="KW-0812">Transmembrane</keyword>
<dbReference type="PANTHER" id="PTHR36115">
    <property type="entry name" value="PROLINE-RICH ANTIGEN HOMOLOG-RELATED"/>
    <property type="match status" value="1"/>
</dbReference>
<evidence type="ECO:0000256" key="1">
    <source>
        <dbReference type="ARBA" id="ARBA00004651"/>
    </source>
</evidence>
<evidence type="ECO:0000256" key="4">
    <source>
        <dbReference type="ARBA" id="ARBA00022989"/>
    </source>
</evidence>